<feature type="transmembrane region" description="Helical" evidence="8">
    <location>
        <begin position="12"/>
        <end position="43"/>
    </location>
</feature>
<keyword evidence="5 8" id="KW-0812">Transmembrane</keyword>
<dbReference type="Pfam" id="PF13231">
    <property type="entry name" value="PMT_2"/>
    <property type="match status" value="1"/>
</dbReference>
<comment type="caution">
    <text evidence="10">The sequence shown here is derived from an EMBL/GenBank/DDBJ whole genome shotgun (WGS) entry which is preliminary data.</text>
</comment>
<evidence type="ECO:0000313" key="11">
    <source>
        <dbReference type="Proteomes" id="UP001595792"/>
    </source>
</evidence>
<dbReference type="InterPro" id="IPR050297">
    <property type="entry name" value="LipidA_mod_glycosyltrf_83"/>
</dbReference>
<dbReference type="PANTHER" id="PTHR33908:SF11">
    <property type="entry name" value="MEMBRANE PROTEIN"/>
    <property type="match status" value="1"/>
</dbReference>
<dbReference type="GO" id="GO:0016757">
    <property type="term" value="F:glycosyltransferase activity"/>
    <property type="evidence" value="ECO:0007669"/>
    <property type="project" value="UniProtKB-KW"/>
</dbReference>
<evidence type="ECO:0000256" key="6">
    <source>
        <dbReference type="ARBA" id="ARBA00022989"/>
    </source>
</evidence>
<keyword evidence="4 10" id="KW-0808">Transferase</keyword>
<protein>
    <submittedName>
        <fullName evidence="10">Glycosyltransferase family 39 protein</fullName>
        <ecNumber evidence="10">2.4.-.-</ecNumber>
    </submittedName>
</protein>
<evidence type="ECO:0000256" key="1">
    <source>
        <dbReference type="ARBA" id="ARBA00004651"/>
    </source>
</evidence>
<keyword evidence="2" id="KW-1003">Cell membrane</keyword>
<dbReference type="Proteomes" id="UP001595792">
    <property type="component" value="Unassembled WGS sequence"/>
</dbReference>
<feature type="non-terminal residue" evidence="10">
    <location>
        <position position="183"/>
    </location>
</feature>
<evidence type="ECO:0000256" key="2">
    <source>
        <dbReference type="ARBA" id="ARBA00022475"/>
    </source>
</evidence>
<dbReference type="InterPro" id="IPR038731">
    <property type="entry name" value="RgtA/B/C-like"/>
</dbReference>
<evidence type="ECO:0000256" key="7">
    <source>
        <dbReference type="ARBA" id="ARBA00023136"/>
    </source>
</evidence>
<dbReference type="EC" id="2.4.-.-" evidence="10"/>
<keyword evidence="3 10" id="KW-0328">Glycosyltransferase</keyword>
<feature type="transmembrane region" description="Helical" evidence="8">
    <location>
        <begin position="55"/>
        <end position="76"/>
    </location>
</feature>
<feature type="transmembrane region" description="Helical" evidence="8">
    <location>
        <begin position="112"/>
        <end position="131"/>
    </location>
</feature>
<dbReference type="RefSeq" id="WP_378959882.1">
    <property type="nucleotide sequence ID" value="NZ_JBHSBY010000034.1"/>
</dbReference>
<proteinExistence type="predicted"/>
<organism evidence="10 11">
    <name type="scientific">Pedobacter jamesrossensis</name>
    <dbReference type="NCBI Taxonomy" id="1908238"/>
    <lineage>
        <taxon>Bacteria</taxon>
        <taxon>Pseudomonadati</taxon>
        <taxon>Bacteroidota</taxon>
        <taxon>Sphingobacteriia</taxon>
        <taxon>Sphingobacteriales</taxon>
        <taxon>Sphingobacteriaceae</taxon>
        <taxon>Pedobacter</taxon>
    </lineage>
</organism>
<dbReference type="PANTHER" id="PTHR33908">
    <property type="entry name" value="MANNOSYLTRANSFERASE YKCB-RELATED"/>
    <property type="match status" value="1"/>
</dbReference>
<evidence type="ECO:0000256" key="5">
    <source>
        <dbReference type="ARBA" id="ARBA00022692"/>
    </source>
</evidence>
<sequence>MLHRALRMDKTGYWIFSGIAMGLAFDSKYTAVFLPFGLLLFLLLSVSHRRLLTTVWPWLCLMVMILVSAPVIVWNFQHDFASFAFQGSQRMGQLSAFTVKPKFIFGLLGHQLALLMPVLFITLFYGLYILVKRYGKKSAEMPVNDLFLLSFFLPVFLLFILISPLYWVKINWMMPAYISGILW</sequence>
<feature type="domain" description="Glycosyltransferase RgtA/B/C/D-like" evidence="9">
    <location>
        <begin position="2"/>
        <end position="74"/>
    </location>
</feature>
<keyword evidence="7 8" id="KW-0472">Membrane</keyword>
<evidence type="ECO:0000259" key="9">
    <source>
        <dbReference type="Pfam" id="PF13231"/>
    </source>
</evidence>
<name>A0ABV8NJI2_9SPHI</name>
<comment type="subcellular location">
    <subcellularLocation>
        <location evidence="1">Cell membrane</location>
        <topology evidence="1">Multi-pass membrane protein</topology>
    </subcellularLocation>
</comment>
<reference evidence="11" key="1">
    <citation type="journal article" date="2019" name="Int. J. Syst. Evol. Microbiol.">
        <title>The Global Catalogue of Microorganisms (GCM) 10K type strain sequencing project: providing services to taxonomists for standard genome sequencing and annotation.</title>
        <authorList>
            <consortium name="The Broad Institute Genomics Platform"/>
            <consortium name="The Broad Institute Genome Sequencing Center for Infectious Disease"/>
            <person name="Wu L."/>
            <person name="Ma J."/>
        </authorList>
    </citation>
    <scope>NUCLEOTIDE SEQUENCE [LARGE SCALE GENOMIC DNA]</scope>
    <source>
        <strain evidence="11">CCM 8689</strain>
    </source>
</reference>
<keyword evidence="6 8" id="KW-1133">Transmembrane helix</keyword>
<evidence type="ECO:0000313" key="10">
    <source>
        <dbReference type="EMBL" id="MFC4196551.1"/>
    </source>
</evidence>
<evidence type="ECO:0000256" key="4">
    <source>
        <dbReference type="ARBA" id="ARBA00022679"/>
    </source>
</evidence>
<gene>
    <name evidence="10" type="ORF">ACFOUY_07565</name>
</gene>
<feature type="transmembrane region" description="Helical" evidence="8">
    <location>
        <begin position="143"/>
        <end position="167"/>
    </location>
</feature>
<accession>A0ABV8NJI2</accession>
<evidence type="ECO:0000256" key="3">
    <source>
        <dbReference type="ARBA" id="ARBA00022676"/>
    </source>
</evidence>
<dbReference type="EMBL" id="JBHSBY010000034">
    <property type="protein sequence ID" value="MFC4196551.1"/>
    <property type="molecule type" value="Genomic_DNA"/>
</dbReference>
<keyword evidence="11" id="KW-1185">Reference proteome</keyword>
<evidence type="ECO:0000256" key="8">
    <source>
        <dbReference type="SAM" id="Phobius"/>
    </source>
</evidence>